<evidence type="ECO:0000313" key="1">
    <source>
        <dbReference type="EMBL" id="RIB35209.1"/>
    </source>
</evidence>
<accession>A0A397WNW9</accession>
<dbReference type="InterPro" id="IPR038594">
    <property type="entry name" value="SepF-like_sf"/>
</dbReference>
<proteinExistence type="predicted"/>
<reference evidence="1 2" key="1">
    <citation type="journal article" date="2018" name="Syst. Appl. Microbiol.">
        <title>A new symbiotic nanoarchaeote (Candidatus Nanoclepta minutus) and its host (Zestosphaera tikiterensis gen. nov., sp. nov.) from a New Zealand hot spring.</title>
        <authorList>
            <person name="St John E."/>
            <person name="Liu Y."/>
            <person name="Podar M."/>
            <person name="Stott M.B."/>
            <person name="Meneghin J."/>
            <person name="Chen Z."/>
            <person name="Lagutin K."/>
            <person name="Mitchell K."/>
            <person name="Reysenbach A.L."/>
        </authorList>
    </citation>
    <scope>NUCLEOTIDE SEQUENCE [LARGE SCALE GENOMIC DNA]</scope>
    <source>
        <strain evidence="1">NZ3</strain>
    </source>
</reference>
<dbReference type="AlphaFoldDB" id="A0A397WNW9"/>
<dbReference type="Proteomes" id="UP000266622">
    <property type="component" value="Unassembled WGS sequence"/>
</dbReference>
<protein>
    <recommendedName>
        <fullName evidence="3">Cell division protein SepF</fullName>
    </recommendedName>
</protein>
<dbReference type="EMBL" id="MWMI01000004">
    <property type="protein sequence ID" value="RIB35209.1"/>
    <property type="molecule type" value="Genomic_DNA"/>
</dbReference>
<sequence length="123" mass="14044">MVSLPFFKKKEEKIGNYIEVVPVEKTEESKILIRVFVLKDSSDVKAIVDTLREGNTIVFIDIREFKKTKDIVELKRVINRIKSVVNAINGDIAGVGGDWIIATPSFVRIWRVKETPEVSLEEK</sequence>
<comment type="caution">
    <text evidence="1">The sequence shown here is derived from an EMBL/GenBank/DDBJ whole genome shotgun (WGS) entry which is preliminary data.</text>
</comment>
<dbReference type="InterPro" id="IPR007561">
    <property type="entry name" value="Cell_div_SepF/SepF-rel"/>
</dbReference>
<dbReference type="Gene3D" id="3.30.110.150">
    <property type="entry name" value="SepF-like protein"/>
    <property type="match status" value="1"/>
</dbReference>
<dbReference type="Pfam" id="PF04472">
    <property type="entry name" value="SepF"/>
    <property type="match status" value="1"/>
</dbReference>
<organism evidence="1 2">
    <name type="scientific">Candidatus Nanoclepta minutus</name>
    <dbReference type="NCBI Taxonomy" id="1940235"/>
    <lineage>
        <taxon>Archaea</taxon>
        <taxon>Nanobdellota</taxon>
        <taxon>Candidatus Nanoclepta</taxon>
    </lineage>
</organism>
<gene>
    <name evidence="1" type="ORF">BXU00_02675</name>
</gene>
<evidence type="ECO:0008006" key="3">
    <source>
        <dbReference type="Google" id="ProtNLM"/>
    </source>
</evidence>
<evidence type="ECO:0000313" key="2">
    <source>
        <dbReference type="Proteomes" id="UP000266622"/>
    </source>
</evidence>
<name>A0A397WNW9_9ARCH</name>